<keyword evidence="11 14" id="KW-0472">Membrane</keyword>
<reference evidence="16 17" key="1">
    <citation type="submission" date="2023-05" db="EMBL/GenBank/DDBJ databases">
        <title>Draft genome sequence of Streptomyces sp. B-S-A12 isolated from a cave soil in Thailand.</title>
        <authorList>
            <person name="Chamroensaksri N."/>
            <person name="Muangham S."/>
        </authorList>
    </citation>
    <scope>NUCLEOTIDE SEQUENCE [LARGE SCALE GENOMIC DNA]</scope>
    <source>
        <strain evidence="16 17">B-S-A12</strain>
    </source>
</reference>
<evidence type="ECO:0000256" key="9">
    <source>
        <dbReference type="ARBA" id="ARBA00022968"/>
    </source>
</evidence>
<feature type="compositionally biased region" description="Polar residues" evidence="13">
    <location>
        <begin position="694"/>
        <end position="704"/>
    </location>
</feature>
<evidence type="ECO:0000256" key="5">
    <source>
        <dbReference type="ARBA" id="ARBA00022676"/>
    </source>
</evidence>
<comment type="similarity">
    <text evidence="3">Belongs to the glycosyltransferase 2 family.</text>
</comment>
<feature type="transmembrane region" description="Helical" evidence="14">
    <location>
        <begin position="561"/>
        <end position="582"/>
    </location>
</feature>
<keyword evidence="9" id="KW-0735">Signal-anchor</keyword>
<keyword evidence="17" id="KW-1185">Reference proteome</keyword>
<feature type="compositionally biased region" description="Low complexity" evidence="13">
    <location>
        <begin position="706"/>
        <end position="718"/>
    </location>
</feature>
<keyword evidence="5 16" id="KW-0328">Glycosyltransferase</keyword>
<feature type="transmembrane region" description="Helical" evidence="14">
    <location>
        <begin position="608"/>
        <end position="629"/>
    </location>
</feature>
<dbReference type="PANTHER" id="PTHR10859">
    <property type="entry name" value="GLYCOSYL TRANSFERASE"/>
    <property type="match status" value="1"/>
</dbReference>
<keyword evidence="6 16" id="KW-0808">Transferase</keyword>
<accession>A0ABT6SYB6</accession>
<evidence type="ECO:0000313" key="17">
    <source>
        <dbReference type="Proteomes" id="UP001237105"/>
    </source>
</evidence>
<dbReference type="InterPro" id="IPR029044">
    <property type="entry name" value="Nucleotide-diphossugar_trans"/>
</dbReference>
<evidence type="ECO:0000256" key="7">
    <source>
        <dbReference type="ARBA" id="ARBA00022692"/>
    </source>
</evidence>
<dbReference type="CDD" id="cd04188">
    <property type="entry name" value="DPG_synthase"/>
    <property type="match status" value="1"/>
</dbReference>
<keyword evidence="8" id="KW-0256">Endoplasmic reticulum</keyword>
<keyword evidence="10 14" id="KW-1133">Transmembrane helix</keyword>
<feature type="transmembrane region" description="Helical" evidence="14">
    <location>
        <begin position="362"/>
        <end position="381"/>
    </location>
</feature>
<feature type="transmembrane region" description="Helical" evidence="14">
    <location>
        <begin position="537"/>
        <end position="554"/>
    </location>
</feature>
<evidence type="ECO:0000256" key="10">
    <source>
        <dbReference type="ARBA" id="ARBA00022989"/>
    </source>
</evidence>
<comment type="caution">
    <text evidence="16">The sequence shown here is derived from an EMBL/GenBank/DDBJ whole genome shotgun (WGS) entry which is preliminary data.</text>
</comment>
<evidence type="ECO:0000256" key="2">
    <source>
        <dbReference type="ARBA" id="ARBA00004922"/>
    </source>
</evidence>
<evidence type="ECO:0000259" key="15">
    <source>
        <dbReference type="Pfam" id="PF00535"/>
    </source>
</evidence>
<feature type="region of interest" description="Disordered" evidence="13">
    <location>
        <begin position="647"/>
        <end position="728"/>
    </location>
</feature>
<evidence type="ECO:0000256" key="3">
    <source>
        <dbReference type="ARBA" id="ARBA00006739"/>
    </source>
</evidence>
<dbReference type="EMBL" id="JASCIS010000016">
    <property type="protein sequence ID" value="MDI3420365.1"/>
    <property type="molecule type" value="Genomic_DNA"/>
</dbReference>
<evidence type="ECO:0000256" key="8">
    <source>
        <dbReference type="ARBA" id="ARBA00022824"/>
    </source>
</evidence>
<evidence type="ECO:0000256" key="11">
    <source>
        <dbReference type="ARBA" id="ARBA00023136"/>
    </source>
</evidence>
<dbReference type="GO" id="GO:0016757">
    <property type="term" value="F:glycosyltransferase activity"/>
    <property type="evidence" value="ECO:0007669"/>
    <property type="project" value="UniProtKB-KW"/>
</dbReference>
<dbReference type="InterPro" id="IPR001173">
    <property type="entry name" value="Glyco_trans_2-like"/>
</dbReference>
<feature type="transmembrane region" description="Helical" evidence="14">
    <location>
        <begin position="327"/>
        <end position="355"/>
    </location>
</feature>
<evidence type="ECO:0000256" key="12">
    <source>
        <dbReference type="ARBA" id="ARBA00045097"/>
    </source>
</evidence>
<evidence type="ECO:0000256" key="14">
    <source>
        <dbReference type="SAM" id="Phobius"/>
    </source>
</evidence>
<dbReference type="Pfam" id="PF00535">
    <property type="entry name" value="Glycos_transf_2"/>
    <property type="match status" value="1"/>
</dbReference>
<organism evidence="16 17">
    <name type="scientific">Streptomyces luteolus</name>
    <dbReference type="NCBI Taxonomy" id="3043615"/>
    <lineage>
        <taxon>Bacteria</taxon>
        <taxon>Bacillati</taxon>
        <taxon>Actinomycetota</taxon>
        <taxon>Actinomycetes</taxon>
        <taxon>Kitasatosporales</taxon>
        <taxon>Streptomycetaceae</taxon>
        <taxon>Streptomyces</taxon>
    </lineage>
</organism>
<protein>
    <recommendedName>
        <fullName evidence="4">dolichyl-phosphate beta-glucosyltransferase</fullName>
        <ecNumber evidence="4">2.4.1.117</ecNumber>
    </recommendedName>
</protein>
<dbReference type="SUPFAM" id="SSF53448">
    <property type="entry name" value="Nucleotide-diphospho-sugar transferases"/>
    <property type="match status" value="1"/>
</dbReference>
<comment type="pathway">
    <text evidence="2">Protein modification; protein glycosylation.</text>
</comment>
<dbReference type="EC" id="2.4.1.117" evidence="4"/>
<evidence type="ECO:0000256" key="6">
    <source>
        <dbReference type="ARBA" id="ARBA00022679"/>
    </source>
</evidence>
<evidence type="ECO:0000256" key="1">
    <source>
        <dbReference type="ARBA" id="ARBA00004389"/>
    </source>
</evidence>
<evidence type="ECO:0000256" key="13">
    <source>
        <dbReference type="SAM" id="MobiDB-lite"/>
    </source>
</evidence>
<comment type="catalytic activity">
    <reaction evidence="12">
        <text>a di-trans,poly-cis-dolichyl phosphate + UDP-alpha-D-glucose = a di-trans,poly-cis-dolichyl beta-D-glucosyl phosphate + UDP</text>
        <dbReference type="Rhea" id="RHEA:15401"/>
        <dbReference type="Rhea" id="RHEA-COMP:19498"/>
        <dbReference type="Rhea" id="RHEA-COMP:19502"/>
        <dbReference type="ChEBI" id="CHEBI:57525"/>
        <dbReference type="ChEBI" id="CHEBI:57683"/>
        <dbReference type="ChEBI" id="CHEBI:58223"/>
        <dbReference type="ChEBI" id="CHEBI:58885"/>
        <dbReference type="EC" id="2.4.1.117"/>
    </reaction>
    <physiologicalReaction direction="left-to-right" evidence="12">
        <dbReference type="Rhea" id="RHEA:15402"/>
    </physiologicalReaction>
</comment>
<dbReference type="Proteomes" id="UP001237105">
    <property type="component" value="Unassembled WGS sequence"/>
</dbReference>
<proteinExistence type="inferred from homology"/>
<feature type="transmembrane region" description="Helical" evidence="14">
    <location>
        <begin position="464"/>
        <end position="484"/>
    </location>
</feature>
<comment type="subcellular location">
    <subcellularLocation>
        <location evidence="1">Endoplasmic reticulum membrane</location>
        <topology evidence="1">Single-pass membrane protein</topology>
    </subcellularLocation>
</comment>
<evidence type="ECO:0000256" key="4">
    <source>
        <dbReference type="ARBA" id="ARBA00012583"/>
    </source>
</evidence>
<feature type="transmembrane region" description="Helical" evidence="14">
    <location>
        <begin position="731"/>
        <end position="749"/>
    </location>
</feature>
<dbReference type="InterPro" id="IPR035518">
    <property type="entry name" value="DPG_synthase"/>
</dbReference>
<dbReference type="Gene3D" id="3.90.550.10">
    <property type="entry name" value="Spore Coat Polysaccharide Biosynthesis Protein SpsA, Chain A"/>
    <property type="match status" value="1"/>
</dbReference>
<gene>
    <name evidence="16" type="ORF">QIT00_17680</name>
</gene>
<keyword evidence="7 14" id="KW-0812">Transmembrane</keyword>
<feature type="domain" description="Glycosyltransferase 2-like" evidence="15">
    <location>
        <begin position="9"/>
        <end position="170"/>
    </location>
</feature>
<evidence type="ECO:0000313" key="16">
    <source>
        <dbReference type="EMBL" id="MDI3420365.1"/>
    </source>
</evidence>
<dbReference type="PANTHER" id="PTHR10859:SF91">
    <property type="entry name" value="DOLICHYL-PHOSPHATE BETA-GLUCOSYLTRANSFERASE"/>
    <property type="match status" value="1"/>
</dbReference>
<feature type="transmembrane region" description="Helical" evidence="14">
    <location>
        <begin position="435"/>
        <end position="452"/>
    </location>
</feature>
<sequence length="910" mass="97497">MTSATTELSVVVPAYNEELRLRPSLDAVRRYLADGPWESWEIVVVDDGSGDRTRAIAEEAAAADARIQVVAYDRNRGKGYALRQGVAHTRGRLVLVTDADLATPVDELEHLEKELGEDCAAAVGSRARPGSTIETHQSRLRELLGRGGNFLIRAVAVPGIRDTQCGFKLFDGAHARAAFAAARTDGWAIDVEVLRYLRGRGLGIAEVPVRWAHQEGSKVRPLDYPRVLGELVVMKARATPPLRLAVLGFFLLASFLLHQGRWPDPSSRYLPDSLQDQNQWEWFFAVTADNVLHLRNPLFTDLQGFPDGVNLMANTVMLGLSVPLAPVTAAFGAALSLALVMTFGLAATGLAWYWLIRKWLGTGRVAAVVGGLLAAFAPPMVSHANAHPNFVVLFMIPLIVDRALRLCVPGARVVRDGVVLGLFAAYQIFLGEEPLLLAVIGMLLFAVAYAVLRRDVARAAWRPLGKGLAIGAGVALPIVAYPLYWQFFGPQSYHSVLHGEGAGNSPLALLSFAERSLAGSREAAEPLALNITEQNAFYGWPLVTLAVAITLGLWHRAAVRALAFTALAAAFLSLGPEFRIPFTEVVLPGPWRPLAHAPLFESVIESRVAMVCAPALGMLVALAVDRLAVARPSRRALGPVSPIFAGPRLPQPSAGRCPQARSPSLRPGGPPLAARPNHPSTSGTRAIRAHAESTLPQALGSSPSLRPGGAPRAGGTPMTPRPDPQRSGRRALGLAAVAAALVPIVPMPLTTVERVAVPPFITDGTWRRYVDTARGETLVPVPLPDPGNAEGLHWQTAAGLGFKLPGGYFNGPWGEERIGIYGAAPRHTANLLRDVRYSGRAPRLGEAWRRQAAQDLAYWNAGALVLAPQPGAAALRATVRQLLGKDGELVDGVWVWDLDGQNAENPAVRG</sequence>
<name>A0ABT6SYB6_9ACTN</name>